<protein>
    <submittedName>
        <fullName evidence="1">Uncharacterized protein</fullName>
    </submittedName>
</protein>
<evidence type="ECO:0000313" key="2">
    <source>
        <dbReference type="Proteomes" id="UP000886595"/>
    </source>
</evidence>
<name>A0A8X7R7V5_BRACI</name>
<dbReference type="Proteomes" id="UP000886595">
    <property type="component" value="Unassembled WGS sequence"/>
</dbReference>
<sequence length="71" mass="7980">MTFLMKEHRGITLHKDMLEAAKSVTRGSVKVCRAIILTGWVSDEDKLDAPKQNACRSFVSLESWNQGLSMI</sequence>
<proteinExistence type="predicted"/>
<reference evidence="1 2" key="1">
    <citation type="submission" date="2020-02" db="EMBL/GenBank/DDBJ databases">
        <authorList>
            <person name="Ma Q."/>
            <person name="Huang Y."/>
            <person name="Song X."/>
            <person name="Pei D."/>
        </authorList>
    </citation>
    <scope>NUCLEOTIDE SEQUENCE [LARGE SCALE GENOMIC DNA]</scope>
    <source>
        <strain evidence="1">Sxm20200214</strain>
        <tissue evidence="1">Leaf</tissue>
    </source>
</reference>
<dbReference type="EMBL" id="JAAMPC010000011">
    <property type="protein sequence ID" value="KAG2280164.1"/>
    <property type="molecule type" value="Genomic_DNA"/>
</dbReference>
<gene>
    <name evidence="1" type="ORF">Bca52824_051384</name>
</gene>
<dbReference type="AlphaFoldDB" id="A0A8X7R7V5"/>
<accession>A0A8X7R7V5</accession>
<evidence type="ECO:0000313" key="1">
    <source>
        <dbReference type="EMBL" id="KAG2280164.1"/>
    </source>
</evidence>
<comment type="caution">
    <text evidence="1">The sequence shown here is derived from an EMBL/GenBank/DDBJ whole genome shotgun (WGS) entry which is preliminary data.</text>
</comment>
<keyword evidence="2" id="KW-1185">Reference proteome</keyword>
<organism evidence="1 2">
    <name type="scientific">Brassica carinata</name>
    <name type="common">Ethiopian mustard</name>
    <name type="synonym">Abyssinian cabbage</name>
    <dbReference type="NCBI Taxonomy" id="52824"/>
    <lineage>
        <taxon>Eukaryota</taxon>
        <taxon>Viridiplantae</taxon>
        <taxon>Streptophyta</taxon>
        <taxon>Embryophyta</taxon>
        <taxon>Tracheophyta</taxon>
        <taxon>Spermatophyta</taxon>
        <taxon>Magnoliopsida</taxon>
        <taxon>eudicotyledons</taxon>
        <taxon>Gunneridae</taxon>
        <taxon>Pentapetalae</taxon>
        <taxon>rosids</taxon>
        <taxon>malvids</taxon>
        <taxon>Brassicales</taxon>
        <taxon>Brassicaceae</taxon>
        <taxon>Brassiceae</taxon>
        <taxon>Brassica</taxon>
    </lineage>
</organism>